<dbReference type="InterPro" id="IPR054483">
    <property type="entry name" value="DC1-like_CT"/>
</dbReference>
<keyword evidence="5" id="KW-0472">Membrane</keyword>
<evidence type="ECO:0000256" key="1">
    <source>
        <dbReference type="ARBA" id="ARBA00022723"/>
    </source>
</evidence>
<feature type="transmembrane region" description="Helical" evidence="5">
    <location>
        <begin position="594"/>
        <end position="614"/>
    </location>
</feature>
<keyword evidence="5" id="KW-0812">Transmembrane</keyword>
<keyword evidence="3" id="KW-0863">Zinc-finger</keyword>
<dbReference type="PANTHER" id="PTHR32410:SF176">
    <property type="entry name" value="CHP-RICH ZINC FINGER PROTEIN-LIKE-RELATED"/>
    <property type="match status" value="1"/>
</dbReference>
<gene>
    <name evidence="7" type="ORF">Bca52824_002568</name>
</gene>
<evidence type="ECO:0000256" key="3">
    <source>
        <dbReference type="ARBA" id="ARBA00022771"/>
    </source>
</evidence>
<dbReference type="PROSITE" id="PS50081">
    <property type="entry name" value="ZF_DAG_PE_2"/>
    <property type="match status" value="1"/>
</dbReference>
<sequence length="646" mass="75632">MNQQNHRVKIPCNHSLRVVELKYAKDFQVRSITGQSHKCDGCGEDSGFGYYCSSCEYGAHEECIDFPGIINLPCHSRHPLEKVSSEDINYKDGRCHFCREELGDEMYHCSLCNFSIDLYCSIDQPPRTIYQPKSHNHTFTLVARKVSFTCNACGMVGDRNPYVCFECDFMLHRDCVNLPRVININRHEHRISRTFRLSRNYWECGVCRKKVDWTFGAFSCLCCRNYVVHSKCATREDVWDGEELEDKPEIEEIERSYIWINMNEIIHFSHEHNLLRCDDNPVDYEKRLLCNACIHPINSSSFYKCMQCEFFLHEVCAMLPRMKRNILHNHKLSLLVDDKADKPYKCTYCLHFFDGFRYSCVSPYCENSKLLLDLDCSTIREPFHHELHPHPLFRTSREHKTCGACGKDSEYVLSCTVCEFALGMECATLPRKVKHRCDDHDLSLHHGAGHSNGQLWCDICEGKTDPSVWFYGCDECGVTLHIKCVIGDMYNFKPKREYLGGELVPNIGMSRPFCIVCEKRCMFPFFLKGTSESDSTIVYACSMECADTYKWRLEVKLGNVHTYTRQRKGPSRETLTKLLLSETRSFMVWMYQRILPLLHIFFYLGLFFFFRFIFSFRIPLYFFISYSVMFFIFFVLAFILALLKLV</sequence>
<dbReference type="SMART" id="SM00109">
    <property type="entry name" value="C1"/>
    <property type="match status" value="2"/>
</dbReference>
<reference evidence="7 8" key="1">
    <citation type="submission" date="2020-02" db="EMBL/GenBank/DDBJ databases">
        <authorList>
            <person name="Ma Q."/>
            <person name="Huang Y."/>
            <person name="Song X."/>
            <person name="Pei D."/>
        </authorList>
    </citation>
    <scope>NUCLEOTIDE SEQUENCE [LARGE SCALE GENOMIC DNA]</scope>
    <source>
        <strain evidence="7">Sxm20200214</strain>
        <tissue evidence="7">Leaf</tissue>
    </source>
</reference>
<evidence type="ECO:0000256" key="2">
    <source>
        <dbReference type="ARBA" id="ARBA00022737"/>
    </source>
</evidence>
<evidence type="ECO:0000259" key="6">
    <source>
        <dbReference type="PROSITE" id="PS50081"/>
    </source>
</evidence>
<keyword evidence="4" id="KW-0862">Zinc</keyword>
<evidence type="ECO:0000256" key="5">
    <source>
        <dbReference type="SAM" id="Phobius"/>
    </source>
</evidence>
<keyword evidence="2" id="KW-0677">Repeat</keyword>
<dbReference type="Pfam" id="PF22926">
    <property type="entry name" value="C1-like_CT"/>
    <property type="match status" value="1"/>
</dbReference>
<keyword evidence="8" id="KW-1185">Reference proteome</keyword>
<dbReference type="OrthoDB" id="938199at2759"/>
<name>A0A8X8BEF7_BRACI</name>
<dbReference type="SMART" id="SM00249">
    <property type="entry name" value="PHD"/>
    <property type="match status" value="5"/>
</dbReference>
<feature type="transmembrane region" description="Helical" evidence="5">
    <location>
        <begin position="620"/>
        <end position="643"/>
    </location>
</feature>
<dbReference type="Proteomes" id="UP000886595">
    <property type="component" value="Unassembled WGS sequence"/>
</dbReference>
<evidence type="ECO:0000313" key="7">
    <source>
        <dbReference type="EMBL" id="KAG2331388.1"/>
    </source>
</evidence>
<keyword evidence="1" id="KW-0479">Metal-binding</keyword>
<dbReference type="SUPFAM" id="SSF57889">
    <property type="entry name" value="Cysteine-rich domain"/>
    <property type="match status" value="4"/>
</dbReference>
<evidence type="ECO:0000256" key="4">
    <source>
        <dbReference type="ARBA" id="ARBA00022833"/>
    </source>
</evidence>
<dbReference type="InterPro" id="IPR004146">
    <property type="entry name" value="DC1"/>
</dbReference>
<dbReference type="GO" id="GO:0008270">
    <property type="term" value="F:zinc ion binding"/>
    <property type="evidence" value="ECO:0007669"/>
    <property type="project" value="UniProtKB-KW"/>
</dbReference>
<evidence type="ECO:0000313" key="8">
    <source>
        <dbReference type="Proteomes" id="UP000886595"/>
    </source>
</evidence>
<accession>A0A8X8BEF7</accession>
<dbReference type="PANTHER" id="PTHR32410">
    <property type="entry name" value="CYSTEINE/HISTIDINE-RICH C1 DOMAIN FAMILY PROTEIN"/>
    <property type="match status" value="1"/>
</dbReference>
<dbReference type="Pfam" id="PF03107">
    <property type="entry name" value="C1_2"/>
    <property type="match status" value="7"/>
</dbReference>
<dbReference type="InterPro" id="IPR053192">
    <property type="entry name" value="Vacuole_Formation_Reg"/>
</dbReference>
<keyword evidence="5" id="KW-1133">Transmembrane helix</keyword>
<comment type="caution">
    <text evidence="7">The sequence shown here is derived from an EMBL/GenBank/DDBJ whole genome shotgun (WGS) entry which is preliminary data.</text>
</comment>
<dbReference type="InterPro" id="IPR001965">
    <property type="entry name" value="Znf_PHD"/>
</dbReference>
<protein>
    <recommendedName>
        <fullName evidence="6">Phorbol-ester/DAG-type domain-containing protein</fullName>
    </recommendedName>
</protein>
<proteinExistence type="predicted"/>
<dbReference type="AlphaFoldDB" id="A0A8X8BEF7"/>
<dbReference type="InterPro" id="IPR002219">
    <property type="entry name" value="PKC_DAG/PE"/>
</dbReference>
<organism evidence="7 8">
    <name type="scientific">Brassica carinata</name>
    <name type="common">Ethiopian mustard</name>
    <name type="synonym">Abyssinian cabbage</name>
    <dbReference type="NCBI Taxonomy" id="52824"/>
    <lineage>
        <taxon>Eukaryota</taxon>
        <taxon>Viridiplantae</taxon>
        <taxon>Streptophyta</taxon>
        <taxon>Embryophyta</taxon>
        <taxon>Tracheophyta</taxon>
        <taxon>Spermatophyta</taxon>
        <taxon>Magnoliopsida</taxon>
        <taxon>eudicotyledons</taxon>
        <taxon>Gunneridae</taxon>
        <taxon>Pentapetalae</taxon>
        <taxon>rosids</taxon>
        <taxon>malvids</taxon>
        <taxon>Brassicales</taxon>
        <taxon>Brassicaceae</taxon>
        <taxon>Brassiceae</taxon>
        <taxon>Brassica</taxon>
    </lineage>
</organism>
<feature type="domain" description="Phorbol-ester/DAG-type" evidence="6">
    <location>
        <begin position="24"/>
        <end position="74"/>
    </location>
</feature>
<dbReference type="InterPro" id="IPR046349">
    <property type="entry name" value="C1-like_sf"/>
</dbReference>
<dbReference type="EMBL" id="JAAMPC010000001">
    <property type="protein sequence ID" value="KAG2331388.1"/>
    <property type="molecule type" value="Genomic_DNA"/>
</dbReference>